<dbReference type="InterPro" id="IPR035906">
    <property type="entry name" value="MetI-like_sf"/>
</dbReference>
<accession>A0A518BVA3</accession>
<dbReference type="CDD" id="cd06261">
    <property type="entry name" value="TM_PBP2"/>
    <property type="match status" value="1"/>
</dbReference>
<keyword evidence="6 7" id="KW-0472">Membrane</keyword>
<dbReference type="OrthoDB" id="9788108at2"/>
<feature type="transmembrane region" description="Helical" evidence="7">
    <location>
        <begin position="159"/>
        <end position="179"/>
    </location>
</feature>
<dbReference type="InterPro" id="IPR051393">
    <property type="entry name" value="ABC_transporter_permease"/>
</dbReference>
<dbReference type="InterPro" id="IPR000515">
    <property type="entry name" value="MetI-like"/>
</dbReference>
<comment type="subcellular location">
    <subcellularLocation>
        <location evidence="1 7">Cell membrane</location>
        <topology evidence="1 7">Multi-pass membrane protein</topology>
    </subcellularLocation>
</comment>
<evidence type="ECO:0000256" key="5">
    <source>
        <dbReference type="ARBA" id="ARBA00022989"/>
    </source>
</evidence>
<dbReference type="PROSITE" id="PS50928">
    <property type="entry name" value="ABC_TM1"/>
    <property type="match status" value="1"/>
</dbReference>
<dbReference type="RefSeq" id="WP_145445046.1">
    <property type="nucleotide sequence ID" value="NZ_CP036280.1"/>
</dbReference>
<evidence type="ECO:0000313" key="9">
    <source>
        <dbReference type="EMBL" id="QDU70908.1"/>
    </source>
</evidence>
<dbReference type="SUPFAM" id="SSF161098">
    <property type="entry name" value="MetI-like"/>
    <property type="match status" value="1"/>
</dbReference>
<gene>
    <name evidence="9" type="primary">lacF_1</name>
    <name evidence="9" type="ORF">Pan265_07510</name>
</gene>
<name>A0A518BVA3_9BACT</name>
<dbReference type="AlphaFoldDB" id="A0A518BVA3"/>
<keyword evidence="3" id="KW-1003">Cell membrane</keyword>
<keyword evidence="4 7" id="KW-0812">Transmembrane</keyword>
<keyword evidence="10" id="KW-1185">Reference proteome</keyword>
<dbReference type="KEGG" id="mcad:Pan265_07510"/>
<dbReference type="Pfam" id="PF00528">
    <property type="entry name" value="BPD_transp_1"/>
    <property type="match status" value="1"/>
</dbReference>
<feature type="transmembrane region" description="Helical" evidence="7">
    <location>
        <begin position="73"/>
        <end position="94"/>
    </location>
</feature>
<evidence type="ECO:0000256" key="2">
    <source>
        <dbReference type="ARBA" id="ARBA00022448"/>
    </source>
</evidence>
<evidence type="ECO:0000256" key="3">
    <source>
        <dbReference type="ARBA" id="ARBA00022475"/>
    </source>
</evidence>
<evidence type="ECO:0000259" key="8">
    <source>
        <dbReference type="PROSITE" id="PS50928"/>
    </source>
</evidence>
<dbReference type="EMBL" id="CP036280">
    <property type="protein sequence ID" value="QDU70908.1"/>
    <property type="molecule type" value="Genomic_DNA"/>
</dbReference>
<evidence type="ECO:0000256" key="1">
    <source>
        <dbReference type="ARBA" id="ARBA00004651"/>
    </source>
</evidence>
<dbReference type="GO" id="GO:0055085">
    <property type="term" value="P:transmembrane transport"/>
    <property type="evidence" value="ECO:0007669"/>
    <property type="project" value="InterPro"/>
</dbReference>
<keyword evidence="5 7" id="KW-1133">Transmembrane helix</keyword>
<feature type="transmembrane region" description="Helical" evidence="7">
    <location>
        <begin position="106"/>
        <end position="126"/>
    </location>
</feature>
<feature type="domain" description="ABC transmembrane type-1" evidence="8">
    <location>
        <begin position="69"/>
        <end position="281"/>
    </location>
</feature>
<dbReference type="Proteomes" id="UP000320386">
    <property type="component" value="Chromosome"/>
</dbReference>
<evidence type="ECO:0000256" key="6">
    <source>
        <dbReference type="ARBA" id="ARBA00023136"/>
    </source>
</evidence>
<dbReference type="PANTHER" id="PTHR30193:SF1">
    <property type="entry name" value="ABC TRANSPORTER PERMEASE PROTEIN YESP-RELATED"/>
    <property type="match status" value="1"/>
</dbReference>
<dbReference type="PANTHER" id="PTHR30193">
    <property type="entry name" value="ABC TRANSPORTER PERMEASE PROTEIN"/>
    <property type="match status" value="1"/>
</dbReference>
<comment type="similarity">
    <text evidence="7">Belongs to the binding-protein-dependent transport system permease family.</text>
</comment>
<protein>
    <submittedName>
        <fullName evidence="9">Lactose transport system permease protein LacF</fullName>
    </submittedName>
</protein>
<keyword evidence="2 7" id="KW-0813">Transport</keyword>
<dbReference type="GO" id="GO:0005886">
    <property type="term" value="C:plasma membrane"/>
    <property type="evidence" value="ECO:0007669"/>
    <property type="project" value="UniProtKB-SubCell"/>
</dbReference>
<sequence>MTRGQRQQLVLGLAFISPWIFGFCVFGIYPVAMAIYYSFCDYDILRTPVWIGVDNYTEMVGDALFWQALWNTAYYSVFAIPLGLILALACAVLLNKEIAGRSVFRTLFYIPSIVPLVAVAMIWIWLFNGQYGLVNHALSLVGLEGPLWLGDPNWTKNTLVLSQVWQIGGTMVLFLAGLQDVPRSLYESAELDGANGFQRFWNITIPMVSPVIYFNLIMGIIGAMQEFVKPFIMLPDGGPERSALLYAVYLYMHAFKYNNMGYACAMAMVLFLIILILTYVAHTGMKSRVYYAGD</sequence>
<reference evidence="9 10" key="1">
    <citation type="submission" date="2019-02" db="EMBL/GenBank/DDBJ databases">
        <title>Deep-cultivation of Planctomycetes and their phenomic and genomic characterization uncovers novel biology.</title>
        <authorList>
            <person name="Wiegand S."/>
            <person name="Jogler M."/>
            <person name="Boedeker C."/>
            <person name="Pinto D."/>
            <person name="Vollmers J."/>
            <person name="Rivas-Marin E."/>
            <person name="Kohn T."/>
            <person name="Peeters S.H."/>
            <person name="Heuer A."/>
            <person name="Rast P."/>
            <person name="Oberbeckmann S."/>
            <person name="Bunk B."/>
            <person name="Jeske O."/>
            <person name="Meyerdierks A."/>
            <person name="Storesund J.E."/>
            <person name="Kallscheuer N."/>
            <person name="Luecker S."/>
            <person name="Lage O.M."/>
            <person name="Pohl T."/>
            <person name="Merkel B.J."/>
            <person name="Hornburger P."/>
            <person name="Mueller R.-W."/>
            <person name="Bruemmer F."/>
            <person name="Labrenz M."/>
            <person name="Spormann A.M."/>
            <person name="Op den Camp H."/>
            <person name="Overmann J."/>
            <person name="Amann R."/>
            <person name="Jetten M.S.M."/>
            <person name="Mascher T."/>
            <person name="Medema M.H."/>
            <person name="Devos D.P."/>
            <person name="Kaster A.-K."/>
            <person name="Ovreas L."/>
            <person name="Rohde M."/>
            <person name="Galperin M.Y."/>
            <person name="Jogler C."/>
        </authorList>
    </citation>
    <scope>NUCLEOTIDE SEQUENCE [LARGE SCALE GENOMIC DNA]</scope>
    <source>
        <strain evidence="9 10">Pan265</strain>
    </source>
</reference>
<dbReference type="Gene3D" id="1.10.3720.10">
    <property type="entry name" value="MetI-like"/>
    <property type="match status" value="1"/>
</dbReference>
<evidence type="ECO:0000256" key="7">
    <source>
        <dbReference type="RuleBase" id="RU363032"/>
    </source>
</evidence>
<feature type="transmembrane region" description="Helical" evidence="7">
    <location>
        <begin position="260"/>
        <end position="281"/>
    </location>
</feature>
<feature type="transmembrane region" description="Helical" evidence="7">
    <location>
        <begin position="12"/>
        <end position="39"/>
    </location>
</feature>
<organism evidence="9 10">
    <name type="scientific">Mucisphaera calidilacus</name>
    <dbReference type="NCBI Taxonomy" id="2527982"/>
    <lineage>
        <taxon>Bacteria</taxon>
        <taxon>Pseudomonadati</taxon>
        <taxon>Planctomycetota</taxon>
        <taxon>Phycisphaerae</taxon>
        <taxon>Phycisphaerales</taxon>
        <taxon>Phycisphaeraceae</taxon>
        <taxon>Mucisphaera</taxon>
    </lineage>
</organism>
<feature type="transmembrane region" description="Helical" evidence="7">
    <location>
        <begin position="200"/>
        <end position="224"/>
    </location>
</feature>
<proteinExistence type="inferred from homology"/>
<evidence type="ECO:0000256" key="4">
    <source>
        <dbReference type="ARBA" id="ARBA00022692"/>
    </source>
</evidence>
<evidence type="ECO:0000313" key="10">
    <source>
        <dbReference type="Proteomes" id="UP000320386"/>
    </source>
</evidence>